<dbReference type="Pfam" id="PF13490">
    <property type="entry name" value="zf-HC2"/>
    <property type="match status" value="1"/>
</dbReference>
<dbReference type="NCBIfam" id="TIGR03988">
    <property type="entry name" value="antisig_RsrA"/>
    <property type="match status" value="1"/>
</dbReference>
<keyword evidence="3" id="KW-1185">Reference proteome</keyword>
<reference evidence="2" key="1">
    <citation type="submission" date="2022-01" db="EMBL/GenBank/DDBJ databases">
        <title>Nocardioidaceae gen. sp. A5X3R13.</title>
        <authorList>
            <person name="Lopez Marin M.A."/>
            <person name="Uhlik O."/>
        </authorList>
    </citation>
    <scope>NUCLEOTIDE SEQUENCE</scope>
    <source>
        <strain evidence="2">A5X3R13</strain>
    </source>
</reference>
<dbReference type="Proteomes" id="UP001164390">
    <property type="component" value="Chromosome"/>
</dbReference>
<evidence type="ECO:0000259" key="1">
    <source>
        <dbReference type="Pfam" id="PF13490"/>
    </source>
</evidence>
<protein>
    <submittedName>
        <fullName evidence="2">Mycothiol system anti-sigma-R factor</fullName>
    </submittedName>
</protein>
<accession>A0AA46YKQ8</accession>
<dbReference type="KEGG" id="sgrg:L0C25_02870"/>
<dbReference type="InterPro" id="IPR024020">
    <property type="entry name" value="Anit_sigma_mycothiol_RsrA"/>
</dbReference>
<evidence type="ECO:0000313" key="3">
    <source>
        <dbReference type="Proteomes" id="UP001164390"/>
    </source>
</evidence>
<dbReference type="EMBL" id="CP094970">
    <property type="protein sequence ID" value="UYM06030.1"/>
    <property type="molecule type" value="Genomic_DNA"/>
</dbReference>
<proteinExistence type="predicted"/>
<sequence length="96" mass="10469">MSCGDENDSECREALESLYVAIDNELANADIATIERHLAECAPCLSEYDVERIIKKIVARSCHEHAPEPLKARVLTTIRTVSVSVTTRDAGEPGLG</sequence>
<dbReference type="RefSeq" id="WP_271634878.1">
    <property type="nucleotide sequence ID" value="NZ_CP094970.1"/>
</dbReference>
<dbReference type="InterPro" id="IPR027383">
    <property type="entry name" value="Znf_put"/>
</dbReference>
<dbReference type="AlphaFoldDB" id="A0AA46YKQ8"/>
<feature type="domain" description="Putative zinc-finger" evidence="1">
    <location>
        <begin position="11"/>
        <end position="44"/>
    </location>
</feature>
<name>A0AA46YKQ8_9ACTN</name>
<gene>
    <name evidence="2" type="primary">rsrA</name>
    <name evidence="2" type="ORF">L0C25_02870</name>
</gene>
<organism evidence="2 3">
    <name type="scientific">Solicola gregarius</name>
    <dbReference type="NCBI Taxonomy" id="2908642"/>
    <lineage>
        <taxon>Bacteria</taxon>
        <taxon>Bacillati</taxon>
        <taxon>Actinomycetota</taxon>
        <taxon>Actinomycetes</taxon>
        <taxon>Propionibacteriales</taxon>
        <taxon>Nocardioidaceae</taxon>
        <taxon>Solicola</taxon>
    </lineage>
</organism>
<evidence type="ECO:0000313" key="2">
    <source>
        <dbReference type="EMBL" id="UYM06030.1"/>
    </source>
</evidence>